<evidence type="ECO:0000256" key="2">
    <source>
        <dbReference type="ARBA" id="ARBA00023219"/>
    </source>
</evidence>
<organism evidence="4 5">
    <name type="scientific">Enterococcus avium</name>
    <name type="common">Streptococcus avium</name>
    <dbReference type="NCBI Taxonomy" id="33945"/>
    <lineage>
        <taxon>Bacteria</taxon>
        <taxon>Bacillati</taxon>
        <taxon>Bacillota</taxon>
        <taxon>Bacilli</taxon>
        <taxon>Lactobacillales</taxon>
        <taxon>Enterococcaceae</taxon>
        <taxon>Enterococcus</taxon>
    </lineage>
</organism>
<dbReference type="Gene3D" id="6.10.140.2160">
    <property type="match status" value="1"/>
</dbReference>
<dbReference type="InterPro" id="IPR038713">
    <property type="entry name" value="Terminase_Gp1_N_sf"/>
</dbReference>
<accession>A0AAW8S3K8</accession>
<evidence type="ECO:0000313" key="5">
    <source>
        <dbReference type="Proteomes" id="UP001260773"/>
    </source>
</evidence>
<comment type="caution">
    <text evidence="4">The sequence shown here is derived from an EMBL/GenBank/DDBJ whole genome shotgun (WGS) entry which is preliminary data.</text>
</comment>
<proteinExistence type="predicted"/>
<evidence type="ECO:0000313" key="4">
    <source>
        <dbReference type="EMBL" id="MDT2405006.1"/>
    </source>
</evidence>
<evidence type="ECO:0000256" key="1">
    <source>
        <dbReference type="ARBA" id="ARBA00022612"/>
    </source>
</evidence>
<name>A0AAW8S3K8_ENTAV</name>
<dbReference type="GO" id="GO:0051276">
    <property type="term" value="P:chromosome organization"/>
    <property type="evidence" value="ECO:0007669"/>
    <property type="project" value="InterPro"/>
</dbReference>
<dbReference type="InterPro" id="IPR005335">
    <property type="entry name" value="Terminase_ssu"/>
</dbReference>
<sequence>MSKLSIKQQAFADEYIITGNKYQSARKAGYSENYAKGNVSKLLENERVKKYIEDRLEEIQSEKIASQKEVLEHLTRVMRREEQEHQVVTLRTKQEKWLPDDQGTMRKQTVETEEAEVVPMPTRVSDTNKAAELLGKRYAMWTDKQDITATEVVTIVDDVDD</sequence>
<gene>
    <name evidence="4" type="ORF">P7D43_21790</name>
</gene>
<dbReference type="InterPro" id="IPR052404">
    <property type="entry name" value="SPP1-like_terminase"/>
</dbReference>
<dbReference type="EMBL" id="JARPWH010000162">
    <property type="protein sequence ID" value="MDT2405006.1"/>
    <property type="molecule type" value="Genomic_DNA"/>
</dbReference>
<dbReference type="RefSeq" id="WP_048720223.1">
    <property type="nucleotide sequence ID" value="NZ_JADPDV010000293.1"/>
</dbReference>
<dbReference type="PANTHER" id="PTHR41328">
    <property type="entry name" value="TERMINASE SMALL SUBUNIT-RELATED"/>
    <property type="match status" value="1"/>
</dbReference>
<evidence type="ECO:0000256" key="3">
    <source>
        <dbReference type="SAM" id="MobiDB-lite"/>
    </source>
</evidence>
<protein>
    <submittedName>
        <fullName evidence="4">Terminase small subunit</fullName>
    </submittedName>
</protein>
<keyword evidence="1" id="KW-1188">Viral release from host cell</keyword>
<dbReference type="Pfam" id="PF03592">
    <property type="entry name" value="Terminase_2"/>
    <property type="match status" value="1"/>
</dbReference>
<dbReference type="Proteomes" id="UP001260773">
    <property type="component" value="Unassembled WGS sequence"/>
</dbReference>
<dbReference type="Gene3D" id="1.10.10.1400">
    <property type="entry name" value="Terminase, small subunit, N-terminal DNA-binding domain, HTH motif"/>
    <property type="match status" value="1"/>
</dbReference>
<feature type="region of interest" description="Disordered" evidence="3">
    <location>
        <begin position="101"/>
        <end position="120"/>
    </location>
</feature>
<reference evidence="4" key="1">
    <citation type="submission" date="2023-03" db="EMBL/GenBank/DDBJ databases">
        <authorList>
            <person name="Shen W."/>
            <person name="Cai J."/>
        </authorList>
    </citation>
    <scope>NUCLEOTIDE SEQUENCE</scope>
    <source>
        <strain evidence="4">P33-2</strain>
    </source>
</reference>
<keyword evidence="2" id="KW-0231">Viral genome packaging</keyword>
<dbReference type="AlphaFoldDB" id="A0AAW8S3K8"/>
<dbReference type="PANTHER" id="PTHR41328:SF2">
    <property type="entry name" value="TERMINASE SMALL SUBUNIT"/>
    <property type="match status" value="1"/>
</dbReference>